<proteinExistence type="predicted"/>
<sequence>METTDSRIDAIYQADPQLRFVGRGTITDVLKAAEATGLIAPATQSGGLQSVPAGKAA</sequence>
<evidence type="ECO:0000313" key="2">
    <source>
        <dbReference type="Proteomes" id="UP000002505"/>
    </source>
</evidence>
<geneLocation type="plasmid" evidence="1 2">
    <name>pACHL01</name>
</geneLocation>
<keyword evidence="1" id="KW-0614">Plasmid</keyword>
<dbReference type="RefSeq" id="WP_012623262.1">
    <property type="nucleotide sequence ID" value="NC_011879.1"/>
</dbReference>
<evidence type="ECO:0000313" key="1">
    <source>
        <dbReference type="EMBL" id="ACL42245.1"/>
    </source>
</evidence>
<name>B8HIJ8_PSECP</name>
<dbReference type="KEGG" id="ach:Achl_4294"/>
<dbReference type="AlphaFoldDB" id="B8HIJ8"/>
<keyword evidence="2" id="KW-1185">Reference proteome</keyword>
<dbReference type="HOGENOM" id="CLU_2986514_0_0_11"/>
<reference evidence="1" key="1">
    <citation type="submission" date="2009-01" db="EMBL/GenBank/DDBJ databases">
        <title>Complete sequence of plasmid1 of Arthrobacter chlorophenolicus A6.</title>
        <authorList>
            <consortium name="US DOE Joint Genome Institute"/>
            <person name="Lucas S."/>
            <person name="Copeland A."/>
            <person name="Lapidus A."/>
            <person name="Glavina del Rio T."/>
            <person name="Tice H."/>
            <person name="Bruce D."/>
            <person name="Goodwin L."/>
            <person name="Pitluck S."/>
            <person name="Goltsman E."/>
            <person name="Clum A."/>
            <person name="Larimer F."/>
            <person name="Land M."/>
            <person name="Hauser L."/>
            <person name="Kyrpides N."/>
            <person name="Mikhailova N."/>
            <person name="Jansson J."/>
            <person name="Richardson P."/>
        </authorList>
    </citation>
    <scope>NUCLEOTIDE SEQUENCE [LARGE SCALE GENOMIC DNA]</scope>
    <source>
        <strain evidence="1">A6</strain>
        <plasmid evidence="1">pACHL01</plasmid>
    </source>
</reference>
<dbReference type="EMBL" id="CP001342">
    <property type="protein sequence ID" value="ACL42245.1"/>
    <property type="molecule type" value="Genomic_DNA"/>
</dbReference>
<protein>
    <submittedName>
        <fullName evidence="1">Uncharacterized protein</fullName>
    </submittedName>
</protein>
<dbReference type="Proteomes" id="UP000002505">
    <property type="component" value="Plasmid pACHL01"/>
</dbReference>
<gene>
    <name evidence="1" type="ordered locus">Achl_4294</name>
</gene>
<accession>B8HIJ8</accession>
<organism evidence="1 2">
    <name type="scientific">Pseudarthrobacter chlorophenolicus (strain ATCC 700700 / DSM 12829 / CIP 107037 / JCM 12360 / KCTC 9906 / NCIMB 13794 / A6)</name>
    <name type="common">Arthrobacter chlorophenolicus</name>
    <dbReference type="NCBI Taxonomy" id="452863"/>
    <lineage>
        <taxon>Bacteria</taxon>
        <taxon>Bacillati</taxon>
        <taxon>Actinomycetota</taxon>
        <taxon>Actinomycetes</taxon>
        <taxon>Micrococcales</taxon>
        <taxon>Micrococcaceae</taxon>
        <taxon>Pseudarthrobacter</taxon>
    </lineage>
</organism>